<evidence type="ECO:0000256" key="1">
    <source>
        <dbReference type="ARBA" id="ARBA00000085"/>
    </source>
</evidence>
<keyword evidence="11" id="KW-1133">Transmembrane helix</keyword>
<keyword evidence="8" id="KW-0902">Two-component regulatory system</keyword>
<feature type="transmembrane region" description="Helical" evidence="11">
    <location>
        <begin position="41"/>
        <end position="57"/>
    </location>
</feature>
<organism evidence="13 14">
    <name type="scientific">Catenulispora pinistramenti</name>
    <dbReference type="NCBI Taxonomy" id="2705254"/>
    <lineage>
        <taxon>Bacteria</taxon>
        <taxon>Bacillati</taxon>
        <taxon>Actinomycetota</taxon>
        <taxon>Actinomycetes</taxon>
        <taxon>Catenulisporales</taxon>
        <taxon>Catenulisporaceae</taxon>
        <taxon>Catenulispora</taxon>
    </lineage>
</organism>
<evidence type="ECO:0000256" key="7">
    <source>
        <dbReference type="ARBA" id="ARBA00022840"/>
    </source>
</evidence>
<keyword evidence="11" id="KW-0812">Transmembrane</keyword>
<evidence type="ECO:0000256" key="10">
    <source>
        <dbReference type="SAM" id="MobiDB-lite"/>
    </source>
</evidence>
<evidence type="ECO:0000256" key="5">
    <source>
        <dbReference type="ARBA" id="ARBA00022741"/>
    </source>
</evidence>
<evidence type="ECO:0000256" key="2">
    <source>
        <dbReference type="ARBA" id="ARBA00012438"/>
    </source>
</evidence>
<keyword evidence="7" id="KW-0067">ATP-binding</keyword>
<feature type="region of interest" description="Disordered" evidence="10">
    <location>
        <begin position="393"/>
        <end position="444"/>
    </location>
</feature>
<keyword evidence="9" id="KW-0175">Coiled coil</keyword>
<evidence type="ECO:0000256" key="8">
    <source>
        <dbReference type="ARBA" id="ARBA00023012"/>
    </source>
</evidence>
<evidence type="ECO:0000256" key="9">
    <source>
        <dbReference type="SAM" id="Coils"/>
    </source>
</evidence>
<feature type="transmembrane region" description="Helical" evidence="11">
    <location>
        <begin position="64"/>
        <end position="90"/>
    </location>
</feature>
<dbReference type="CDD" id="cd16917">
    <property type="entry name" value="HATPase_UhpB-NarQ-NarX-like"/>
    <property type="match status" value="1"/>
</dbReference>
<comment type="catalytic activity">
    <reaction evidence="1">
        <text>ATP + protein L-histidine = ADP + protein N-phospho-L-histidine.</text>
        <dbReference type="EC" id="2.7.13.3"/>
    </reaction>
</comment>
<keyword evidence="5" id="KW-0547">Nucleotide-binding</keyword>
<dbReference type="RefSeq" id="WP_212008487.1">
    <property type="nucleotide sequence ID" value="NZ_JAAFYZ010000019.1"/>
</dbReference>
<feature type="transmembrane region" description="Helical" evidence="11">
    <location>
        <begin position="96"/>
        <end position="114"/>
    </location>
</feature>
<keyword evidence="6" id="KW-0418">Kinase</keyword>
<dbReference type="EMBL" id="JAAFYZ010000019">
    <property type="protein sequence ID" value="MBS2546845.1"/>
    <property type="molecule type" value="Genomic_DNA"/>
</dbReference>
<reference evidence="13 14" key="1">
    <citation type="submission" date="2020-02" db="EMBL/GenBank/DDBJ databases">
        <title>Acidophilic actinobacteria isolated from forest soil.</title>
        <authorList>
            <person name="Golinska P."/>
        </authorList>
    </citation>
    <scope>NUCLEOTIDE SEQUENCE [LARGE SCALE GENOMIC DNA]</scope>
    <source>
        <strain evidence="13 14">NL8</strain>
    </source>
</reference>
<dbReference type="PANTHER" id="PTHR24421:SF10">
    <property type="entry name" value="NITRATE_NITRITE SENSOR PROTEIN NARQ"/>
    <property type="match status" value="1"/>
</dbReference>
<feature type="domain" description="Signal transduction histidine kinase subgroup 3 dimerisation and phosphoacceptor" evidence="12">
    <location>
        <begin position="173"/>
        <end position="237"/>
    </location>
</feature>
<evidence type="ECO:0000259" key="12">
    <source>
        <dbReference type="Pfam" id="PF07730"/>
    </source>
</evidence>
<dbReference type="PANTHER" id="PTHR24421">
    <property type="entry name" value="NITRATE/NITRITE SENSOR PROTEIN NARX-RELATED"/>
    <property type="match status" value="1"/>
</dbReference>
<protein>
    <recommendedName>
        <fullName evidence="2">histidine kinase</fullName>
        <ecNumber evidence="2">2.7.13.3</ecNumber>
    </recommendedName>
</protein>
<feature type="coiled-coil region" evidence="9">
    <location>
        <begin position="148"/>
        <end position="181"/>
    </location>
</feature>
<dbReference type="InterPro" id="IPR011712">
    <property type="entry name" value="Sig_transdc_His_kin_sub3_dim/P"/>
</dbReference>
<evidence type="ECO:0000313" key="14">
    <source>
        <dbReference type="Proteomes" id="UP000730482"/>
    </source>
</evidence>
<keyword evidence="4" id="KW-0808">Transferase</keyword>
<dbReference type="InterPro" id="IPR036890">
    <property type="entry name" value="HATPase_C_sf"/>
</dbReference>
<name>A0ABS5KLD8_9ACTN</name>
<keyword evidence="11" id="KW-0472">Membrane</keyword>
<proteinExistence type="predicted"/>
<evidence type="ECO:0000256" key="6">
    <source>
        <dbReference type="ARBA" id="ARBA00022777"/>
    </source>
</evidence>
<feature type="transmembrane region" description="Helical" evidence="11">
    <location>
        <begin position="121"/>
        <end position="143"/>
    </location>
</feature>
<dbReference type="Proteomes" id="UP000730482">
    <property type="component" value="Unassembled WGS sequence"/>
</dbReference>
<evidence type="ECO:0000256" key="11">
    <source>
        <dbReference type="SAM" id="Phobius"/>
    </source>
</evidence>
<evidence type="ECO:0000256" key="3">
    <source>
        <dbReference type="ARBA" id="ARBA00022553"/>
    </source>
</evidence>
<comment type="caution">
    <text evidence="13">The sequence shown here is derived from an EMBL/GenBank/DDBJ whole genome shotgun (WGS) entry which is preliminary data.</text>
</comment>
<dbReference type="InterPro" id="IPR050482">
    <property type="entry name" value="Sensor_HK_TwoCompSys"/>
</dbReference>
<sequence length="444" mass="47104">MKSPSWLPRARDLAVMSLALMEALADLLDDEYAHHDLAMALWQTSLAVVGTAALWWRRSHTERVTVLTMVLCVAGQVQVPLAMMLFALAVKRRDRWMLVLTAVAYVAFLAETAVQNHDVTFGDLLTTLLVVLVLTLSGAYFGARHDRLVALQERAERAEAEQEARAEAARLAERARIAREMHDVLAHRISLIALHAGGLEITERPEPDAARQTAGLIRETARSALEDLRNVLGVLASGDTSAPLAPQPRFADIAELVERSAAAGVSVRLVPNSSLGLEAEVPEAVGRAAYRVVQEALTNIHKHAASAASAVRLSGAPGIGLEVRVENQAPRAVGTSLPGAGSGLAGLRERVEVAGGSFEAGPTLRGGFLVLAWLPWPENGTKEEADYGVIVTPSAGSRSHPGNLKRGPENPVGAACAADDDKNHAAPTAGPADRRLIPAPEPAA</sequence>
<dbReference type="Gene3D" id="1.20.5.1930">
    <property type="match status" value="1"/>
</dbReference>
<evidence type="ECO:0000313" key="13">
    <source>
        <dbReference type="EMBL" id="MBS2546845.1"/>
    </source>
</evidence>
<dbReference type="EC" id="2.7.13.3" evidence="2"/>
<accession>A0ABS5KLD8</accession>
<dbReference type="Gene3D" id="3.30.565.10">
    <property type="entry name" value="Histidine kinase-like ATPase, C-terminal domain"/>
    <property type="match status" value="1"/>
</dbReference>
<evidence type="ECO:0000256" key="4">
    <source>
        <dbReference type="ARBA" id="ARBA00022679"/>
    </source>
</evidence>
<keyword evidence="3" id="KW-0597">Phosphoprotein</keyword>
<dbReference type="SUPFAM" id="SSF55874">
    <property type="entry name" value="ATPase domain of HSP90 chaperone/DNA topoisomerase II/histidine kinase"/>
    <property type="match status" value="1"/>
</dbReference>
<keyword evidence="14" id="KW-1185">Reference proteome</keyword>
<gene>
    <name evidence="13" type="ORF">KGQ19_08180</name>
</gene>
<dbReference type="Pfam" id="PF07730">
    <property type="entry name" value="HisKA_3"/>
    <property type="match status" value="1"/>
</dbReference>